<gene>
    <name evidence="5" type="ORF">APLA_LOCUS6078</name>
</gene>
<dbReference type="InterPro" id="IPR007588">
    <property type="entry name" value="Znf_FLYWCH"/>
</dbReference>
<evidence type="ECO:0000313" key="6">
    <source>
        <dbReference type="Proteomes" id="UP000494106"/>
    </source>
</evidence>
<comment type="caution">
    <text evidence="5">The sequence shown here is derived from an EMBL/GenBank/DDBJ whole genome shotgun (WGS) entry which is preliminary data.</text>
</comment>
<keyword evidence="1" id="KW-0479">Metal-binding</keyword>
<evidence type="ECO:0000259" key="4">
    <source>
        <dbReference type="Pfam" id="PF04500"/>
    </source>
</evidence>
<proteinExistence type="predicted"/>
<evidence type="ECO:0000313" key="5">
    <source>
        <dbReference type="EMBL" id="CAB3235397.1"/>
    </source>
</evidence>
<dbReference type="OrthoDB" id="2499658at2759"/>
<keyword evidence="6" id="KW-1185">Reference proteome</keyword>
<dbReference type="Pfam" id="PF04500">
    <property type="entry name" value="FLYWCH"/>
    <property type="match status" value="2"/>
</dbReference>
<dbReference type="Gene3D" id="2.20.25.240">
    <property type="match status" value="2"/>
</dbReference>
<keyword evidence="3" id="KW-0862">Zinc</keyword>
<name>A0A8S0ZQS6_ARCPL</name>
<dbReference type="GO" id="GO:0008270">
    <property type="term" value="F:zinc ion binding"/>
    <property type="evidence" value="ECO:0007669"/>
    <property type="project" value="UniProtKB-KW"/>
</dbReference>
<accession>A0A8S0ZQS6</accession>
<feature type="domain" description="FLYWCH-type" evidence="4">
    <location>
        <begin position="140"/>
        <end position="186"/>
    </location>
</feature>
<dbReference type="Proteomes" id="UP000494106">
    <property type="component" value="Unassembled WGS sequence"/>
</dbReference>
<protein>
    <recommendedName>
        <fullName evidence="4">FLYWCH-type domain-containing protein</fullName>
    </recommendedName>
</protein>
<evidence type="ECO:0000256" key="3">
    <source>
        <dbReference type="ARBA" id="ARBA00022833"/>
    </source>
</evidence>
<organism evidence="5 6">
    <name type="scientific">Arctia plantaginis</name>
    <name type="common">Wood tiger moth</name>
    <name type="synonym">Phalaena plantaginis</name>
    <dbReference type="NCBI Taxonomy" id="874455"/>
    <lineage>
        <taxon>Eukaryota</taxon>
        <taxon>Metazoa</taxon>
        <taxon>Ecdysozoa</taxon>
        <taxon>Arthropoda</taxon>
        <taxon>Hexapoda</taxon>
        <taxon>Insecta</taxon>
        <taxon>Pterygota</taxon>
        <taxon>Neoptera</taxon>
        <taxon>Endopterygota</taxon>
        <taxon>Lepidoptera</taxon>
        <taxon>Glossata</taxon>
        <taxon>Ditrysia</taxon>
        <taxon>Noctuoidea</taxon>
        <taxon>Erebidae</taxon>
        <taxon>Arctiinae</taxon>
        <taxon>Arctia</taxon>
    </lineage>
</organism>
<feature type="domain" description="FLYWCH-type" evidence="4">
    <location>
        <begin position="190"/>
        <end position="248"/>
    </location>
</feature>
<dbReference type="AlphaFoldDB" id="A0A8S0ZQS6"/>
<sequence length="254" mass="29681">MQMRDRFLYEIYQSENRKSSHYKVLTREKYINLIEQVEEAELAEKKTPMQYRRLKRFGVINIGNEKKLVARGDGNLRYFLPADELFDVIDGIHDAIGHAGRDKMLAEATQSFANITKEMDKGLWQYSNNTNFIFISAQIMKTTKGKSLMWISGYTYRATNSEPRKIRRWQCSTYFNEGCNAFIVTKVQILKSLKGKPLIRLNSYTYHATPSKTSKIRWRCSTHNRMSCRAFIITVDEEMIASNEQHNHTPPRAT</sequence>
<evidence type="ECO:0000256" key="1">
    <source>
        <dbReference type="ARBA" id="ARBA00022723"/>
    </source>
</evidence>
<reference evidence="5 6" key="1">
    <citation type="submission" date="2020-04" db="EMBL/GenBank/DDBJ databases">
        <authorList>
            <person name="Wallbank WR R."/>
            <person name="Pardo Diaz C."/>
            <person name="Kozak K."/>
            <person name="Martin S."/>
            <person name="Jiggins C."/>
            <person name="Moest M."/>
            <person name="Warren A I."/>
            <person name="Byers J.R.P. K."/>
            <person name="Montejo-Kovacevich G."/>
            <person name="Yen C E."/>
        </authorList>
    </citation>
    <scope>NUCLEOTIDE SEQUENCE [LARGE SCALE GENOMIC DNA]</scope>
</reference>
<dbReference type="EMBL" id="CADEBC010000485">
    <property type="protein sequence ID" value="CAB3235397.1"/>
    <property type="molecule type" value="Genomic_DNA"/>
</dbReference>
<evidence type="ECO:0000256" key="2">
    <source>
        <dbReference type="ARBA" id="ARBA00022771"/>
    </source>
</evidence>
<keyword evidence="2" id="KW-0863">Zinc-finger</keyword>